<dbReference type="AlphaFoldDB" id="A0A7S2VG43"/>
<evidence type="ECO:0000256" key="2">
    <source>
        <dbReference type="SAM" id="MobiDB-lite"/>
    </source>
</evidence>
<protein>
    <submittedName>
        <fullName evidence="3">Uncharacterized protein</fullName>
    </submittedName>
</protein>
<feature type="coiled-coil region" evidence="1">
    <location>
        <begin position="64"/>
        <end position="145"/>
    </location>
</feature>
<evidence type="ECO:0000256" key="1">
    <source>
        <dbReference type="SAM" id="Coils"/>
    </source>
</evidence>
<proteinExistence type="predicted"/>
<accession>A0A7S2VG43</accession>
<sequence>MQHMWELAAMAQEETLCRQVDASLERQRLTGALDESRRALRNSLTLGLVGPAAAAASADKAAKTARLEAQVSELGRKCEDLAAELERERRRGAGLEAAQLEAALGAQREAEARRLAAERETEAVREEAELETTKLRGALEQLRSMLKAQGGVPPPLGLTSAGGYPGPERMGS</sequence>
<reference evidence="3" key="1">
    <citation type="submission" date="2021-01" db="EMBL/GenBank/DDBJ databases">
        <authorList>
            <person name="Corre E."/>
            <person name="Pelletier E."/>
            <person name="Niang G."/>
            <person name="Scheremetjew M."/>
            <person name="Finn R."/>
            <person name="Kale V."/>
            <person name="Holt S."/>
            <person name="Cochrane G."/>
            <person name="Meng A."/>
            <person name="Brown T."/>
            <person name="Cohen L."/>
        </authorList>
    </citation>
    <scope>NUCLEOTIDE SEQUENCE</scope>
    <source>
        <strain evidence="3">RCC3387</strain>
    </source>
</reference>
<name>A0A7S2VG43_9DINO</name>
<gene>
    <name evidence="3" type="ORF">BRAN1462_LOCUS49452</name>
</gene>
<feature type="region of interest" description="Disordered" evidence="2">
    <location>
        <begin position="148"/>
        <end position="172"/>
    </location>
</feature>
<evidence type="ECO:0000313" key="3">
    <source>
        <dbReference type="EMBL" id="CAD9629668.1"/>
    </source>
</evidence>
<organism evidence="3">
    <name type="scientific">Zooxanthella nutricula</name>
    <dbReference type="NCBI Taxonomy" id="1333877"/>
    <lineage>
        <taxon>Eukaryota</taxon>
        <taxon>Sar</taxon>
        <taxon>Alveolata</taxon>
        <taxon>Dinophyceae</taxon>
        <taxon>Peridiniales</taxon>
        <taxon>Peridiniales incertae sedis</taxon>
        <taxon>Zooxanthella</taxon>
    </lineage>
</organism>
<keyword evidence="1" id="KW-0175">Coiled coil</keyword>
<dbReference type="EMBL" id="HBGW01077814">
    <property type="protein sequence ID" value="CAD9629668.1"/>
    <property type="molecule type" value="Transcribed_RNA"/>
</dbReference>